<sequence length="291" mass="35112">MRDFLKNSMEQIYNDFIEELDNMDCCCELKNLRFDSANIPNYSNRIIQQLYLLRYFPAYLFEYFDVYSDLIKKHSLEDYNVLSIGSGCGIDYYGLHFALDRNNESICYTGVDKINWSYRFDLENDEYYFINEDISNWDKLDWDGYNILIFPKSIGEFTEKDFKKLLDMLRRSKFKHEDIYIISSIRELNDDIDTRRLVKIINVLEKKHKYKCLDDKTTYTHYIENVGIRKFFDDFIYPDEILSEILQILNHCNKYKENGYNSCEHDCESLLNKWPILKTGHIKYQIKKLSK</sequence>
<evidence type="ECO:0000313" key="1">
    <source>
        <dbReference type="EMBL" id="WFD09777.1"/>
    </source>
</evidence>
<name>A0ABY8EE63_9FIRM</name>
<dbReference type="Proteomes" id="UP001222800">
    <property type="component" value="Chromosome"/>
</dbReference>
<evidence type="ECO:0008006" key="3">
    <source>
        <dbReference type="Google" id="ProtNLM"/>
    </source>
</evidence>
<dbReference type="EMBL" id="CP120733">
    <property type="protein sequence ID" value="WFD09777.1"/>
    <property type="molecule type" value="Genomic_DNA"/>
</dbReference>
<protein>
    <recommendedName>
        <fullName evidence="3">Class I SAM-dependent methyltransferase</fullName>
    </recommendedName>
</protein>
<evidence type="ECO:0000313" key="2">
    <source>
        <dbReference type="Proteomes" id="UP001222800"/>
    </source>
</evidence>
<gene>
    <name evidence="1" type="ORF">P4S50_15470</name>
</gene>
<keyword evidence="2" id="KW-1185">Reference proteome</keyword>
<organism evidence="1 2">
    <name type="scientific">Tepidibacter hydrothermalis</name>
    <dbReference type="NCBI Taxonomy" id="3036126"/>
    <lineage>
        <taxon>Bacteria</taxon>
        <taxon>Bacillati</taxon>
        <taxon>Bacillota</taxon>
        <taxon>Clostridia</taxon>
        <taxon>Peptostreptococcales</taxon>
        <taxon>Peptostreptococcaceae</taxon>
        <taxon>Tepidibacter</taxon>
    </lineage>
</organism>
<accession>A0ABY8EE63</accession>
<proteinExistence type="predicted"/>
<reference evidence="1 2" key="1">
    <citation type="submission" date="2023-03" db="EMBL/GenBank/DDBJ databases">
        <title>Complete genome sequence of Tepidibacter sp. SWIR-1, isolated from a deep-sea hydrothermal vent.</title>
        <authorList>
            <person name="Li X."/>
        </authorList>
    </citation>
    <scope>NUCLEOTIDE SEQUENCE [LARGE SCALE GENOMIC DNA]</scope>
    <source>
        <strain evidence="1 2">SWIR-1</strain>
    </source>
</reference>
<dbReference type="RefSeq" id="WP_277731721.1">
    <property type="nucleotide sequence ID" value="NZ_CP120733.1"/>
</dbReference>